<dbReference type="OrthoDB" id="339151at2759"/>
<sequence>MPPAIEKKPTAAIPSAVATVVYVVLGWSGVENNPSCLRLYPFYLVTVVIEKNQPMPYLRQRLRWSTWCWDGPVLRIGSRGVSIWWRLVRPRQKPAWRLGFSRIVRRNYSFSSGIKPVKRYKKLISDIFPRNPVRESFVLELLVSSYYCLFAEVASFTDLSRSVEGYSIYIKGFPMDATHALLEEEFKKFGPIKHNGIQVRNNRDIDQSFGFDNAVEEIQSAIDATNVEEKSNENCIGLKVLTRILLLKSLKTDYDKNASRNKRQNDGLRLSQDIKLSRTSRLRLNTVSLSLKRDYTPPTSEKLTAFVEKVRFVSATISLALNDENSPSPPPAVPVLPEKSSMVFKFLVTLSWEVYMEVVVKDILDAFPTFFVL</sequence>
<organism evidence="2 3">
    <name type="scientific">Mikania micrantha</name>
    <name type="common">bitter vine</name>
    <dbReference type="NCBI Taxonomy" id="192012"/>
    <lineage>
        <taxon>Eukaryota</taxon>
        <taxon>Viridiplantae</taxon>
        <taxon>Streptophyta</taxon>
        <taxon>Embryophyta</taxon>
        <taxon>Tracheophyta</taxon>
        <taxon>Spermatophyta</taxon>
        <taxon>Magnoliopsida</taxon>
        <taxon>eudicotyledons</taxon>
        <taxon>Gunneridae</taxon>
        <taxon>Pentapetalae</taxon>
        <taxon>asterids</taxon>
        <taxon>campanulids</taxon>
        <taxon>Asterales</taxon>
        <taxon>Asteraceae</taxon>
        <taxon>Asteroideae</taxon>
        <taxon>Heliantheae alliance</taxon>
        <taxon>Eupatorieae</taxon>
        <taxon>Mikania</taxon>
    </lineage>
</organism>
<protein>
    <recommendedName>
        <fullName evidence="1">RRM domain-containing protein</fullName>
    </recommendedName>
</protein>
<dbReference type="Proteomes" id="UP000326396">
    <property type="component" value="Linkage Group LG5"/>
</dbReference>
<name>A0A5N6MPY4_9ASTR</name>
<dbReference type="InterPro" id="IPR000504">
    <property type="entry name" value="RRM_dom"/>
</dbReference>
<proteinExistence type="predicted"/>
<dbReference type="InterPro" id="IPR039539">
    <property type="entry name" value="Ras_GTPase_bind_prot"/>
</dbReference>
<dbReference type="SUPFAM" id="SSF54928">
    <property type="entry name" value="RNA-binding domain, RBD"/>
    <property type="match status" value="1"/>
</dbReference>
<dbReference type="GO" id="GO:0005829">
    <property type="term" value="C:cytosol"/>
    <property type="evidence" value="ECO:0007669"/>
    <property type="project" value="TreeGrafter"/>
</dbReference>
<keyword evidence="3" id="KW-1185">Reference proteome</keyword>
<comment type="caution">
    <text evidence="2">The sequence shown here is derived from an EMBL/GenBank/DDBJ whole genome shotgun (WGS) entry which is preliminary data.</text>
</comment>
<dbReference type="Pfam" id="PF00076">
    <property type="entry name" value="RRM_1"/>
    <property type="match status" value="1"/>
</dbReference>
<dbReference type="InterPro" id="IPR035979">
    <property type="entry name" value="RBD_domain_sf"/>
</dbReference>
<evidence type="ECO:0000259" key="1">
    <source>
        <dbReference type="Pfam" id="PF00076"/>
    </source>
</evidence>
<dbReference type="AlphaFoldDB" id="A0A5N6MPY4"/>
<dbReference type="PANTHER" id="PTHR10693">
    <property type="entry name" value="RAS GTPASE-ACTIVATING PROTEIN-BINDING PROTEIN"/>
    <property type="match status" value="1"/>
</dbReference>
<dbReference type="PANTHER" id="PTHR10693:SF20">
    <property type="entry name" value="AT27578P"/>
    <property type="match status" value="1"/>
</dbReference>
<evidence type="ECO:0000313" key="2">
    <source>
        <dbReference type="EMBL" id="KAD3641334.1"/>
    </source>
</evidence>
<reference evidence="2 3" key="1">
    <citation type="submission" date="2019-05" db="EMBL/GenBank/DDBJ databases">
        <title>Mikania micrantha, genome provides insights into the molecular mechanism of rapid growth.</title>
        <authorList>
            <person name="Liu B."/>
        </authorList>
    </citation>
    <scope>NUCLEOTIDE SEQUENCE [LARGE SCALE GENOMIC DNA]</scope>
    <source>
        <strain evidence="2">NLD-2019</strain>
        <tissue evidence="2">Leaf</tissue>
    </source>
</reference>
<evidence type="ECO:0000313" key="3">
    <source>
        <dbReference type="Proteomes" id="UP000326396"/>
    </source>
</evidence>
<dbReference type="GO" id="GO:1990904">
    <property type="term" value="C:ribonucleoprotein complex"/>
    <property type="evidence" value="ECO:0007669"/>
    <property type="project" value="TreeGrafter"/>
</dbReference>
<gene>
    <name evidence="2" type="ORF">E3N88_30558</name>
</gene>
<dbReference type="GO" id="GO:0003729">
    <property type="term" value="F:mRNA binding"/>
    <property type="evidence" value="ECO:0007669"/>
    <property type="project" value="TreeGrafter"/>
</dbReference>
<dbReference type="EMBL" id="SZYD01000015">
    <property type="protein sequence ID" value="KAD3641334.1"/>
    <property type="molecule type" value="Genomic_DNA"/>
</dbReference>
<feature type="domain" description="RRM" evidence="1">
    <location>
        <begin position="168"/>
        <end position="210"/>
    </location>
</feature>
<accession>A0A5N6MPY4</accession>